<accession>A0A645GNB9</accession>
<evidence type="ECO:0000313" key="2">
    <source>
        <dbReference type="EMBL" id="MPN27399.1"/>
    </source>
</evidence>
<dbReference type="GO" id="GO:0016813">
    <property type="term" value="F:hydrolase activity, acting on carbon-nitrogen (but not peptide) bonds, in linear amidines"/>
    <property type="evidence" value="ECO:0007669"/>
    <property type="project" value="InterPro"/>
</dbReference>
<dbReference type="GO" id="GO:0050538">
    <property type="term" value="F:N-carbamoyl-L-amino-acid hydrolase activity"/>
    <property type="evidence" value="ECO:0007669"/>
    <property type="project" value="UniProtKB-EC"/>
</dbReference>
<name>A0A645GNB9_9ZZZZ</name>
<dbReference type="AlphaFoldDB" id="A0A645GNB9"/>
<proteinExistence type="predicted"/>
<dbReference type="PANTHER" id="PTHR32494:SF5">
    <property type="entry name" value="ALLANTOATE AMIDOHYDROLASE"/>
    <property type="match status" value="1"/>
</dbReference>
<dbReference type="SUPFAM" id="SSF53187">
    <property type="entry name" value="Zn-dependent exopeptidases"/>
    <property type="match status" value="1"/>
</dbReference>
<dbReference type="InterPro" id="IPR010158">
    <property type="entry name" value="Amidase_Cbmase"/>
</dbReference>
<sequence length="60" mass="6641">MLSGAGHDAMIMAGVTEVGLLFVPSKNGRSHCPEEWTDYDKLQQGIEIMCQTLEELCQNN</sequence>
<dbReference type="Gene3D" id="3.40.630.10">
    <property type="entry name" value="Zn peptidases"/>
    <property type="match status" value="1"/>
</dbReference>
<reference evidence="2" key="1">
    <citation type="submission" date="2019-08" db="EMBL/GenBank/DDBJ databases">
        <authorList>
            <person name="Kucharzyk K."/>
            <person name="Murdoch R.W."/>
            <person name="Higgins S."/>
            <person name="Loffler F."/>
        </authorList>
    </citation>
    <scope>NUCLEOTIDE SEQUENCE</scope>
</reference>
<dbReference type="EC" id="3.5.1.87" evidence="2"/>
<dbReference type="Pfam" id="PF01546">
    <property type="entry name" value="Peptidase_M20"/>
    <property type="match status" value="1"/>
</dbReference>
<protein>
    <submittedName>
        <fullName evidence="2">N-carbamoyl-L-amino-acid hydrolase</fullName>
        <ecNumber evidence="2">3.5.1.87</ecNumber>
    </submittedName>
</protein>
<organism evidence="2">
    <name type="scientific">bioreactor metagenome</name>
    <dbReference type="NCBI Taxonomy" id="1076179"/>
    <lineage>
        <taxon>unclassified sequences</taxon>
        <taxon>metagenomes</taxon>
        <taxon>ecological metagenomes</taxon>
    </lineage>
</organism>
<gene>
    <name evidence="2" type="primary">hyuC_12</name>
    <name evidence="2" type="ORF">SDC9_174831</name>
</gene>
<evidence type="ECO:0000256" key="1">
    <source>
        <dbReference type="ARBA" id="ARBA00022801"/>
    </source>
</evidence>
<dbReference type="PANTHER" id="PTHR32494">
    <property type="entry name" value="ALLANTOATE DEIMINASE-RELATED"/>
    <property type="match status" value="1"/>
</dbReference>
<keyword evidence="1 2" id="KW-0378">Hydrolase</keyword>
<comment type="caution">
    <text evidence="2">The sequence shown here is derived from an EMBL/GenBank/DDBJ whole genome shotgun (WGS) entry which is preliminary data.</text>
</comment>
<dbReference type="InterPro" id="IPR002933">
    <property type="entry name" value="Peptidase_M20"/>
</dbReference>
<dbReference type="EMBL" id="VSSQ01077271">
    <property type="protein sequence ID" value="MPN27399.1"/>
    <property type="molecule type" value="Genomic_DNA"/>
</dbReference>